<feature type="non-terminal residue" evidence="13">
    <location>
        <position position="1"/>
    </location>
</feature>
<keyword evidence="6 9" id="KW-1133">Transmembrane helix</keyword>
<evidence type="ECO:0000313" key="14">
    <source>
        <dbReference type="Proteomes" id="UP001274896"/>
    </source>
</evidence>
<dbReference type="GO" id="GO:0033619">
    <property type="term" value="P:membrane protein proteolysis"/>
    <property type="evidence" value="ECO:0007669"/>
    <property type="project" value="TreeGrafter"/>
</dbReference>
<reference evidence="13" key="1">
    <citation type="submission" date="2023-06" db="EMBL/GenBank/DDBJ databases">
        <title>Male Hemibagrus guttatus genome.</title>
        <authorList>
            <person name="Bian C."/>
        </authorList>
    </citation>
    <scope>NUCLEOTIDE SEQUENCE</scope>
    <source>
        <strain evidence="13">Male_cb2023</strain>
        <tissue evidence="13">Muscle</tissue>
    </source>
</reference>
<dbReference type="PANTHER" id="PTHR12174">
    <property type="entry name" value="SIGNAL PEPTIDE PEPTIDASE"/>
    <property type="match status" value="1"/>
</dbReference>
<dbReference type="InterPro" id="IPR006639">
    <property type="entry name" value="Preselin/SPP"/>
</dbReference>
<protein>
    <recommendedName>
        <fullName evidence="15">Signal peptide peptidase-like 2A</fullName>
    </recommendedName>
</protein>
<sequence>MTTKLWIMLAVTLLSYRSECHEAVLHVSDWTTYKEYCLVYNASWSNISSSLNDAARYKLVNLTSTTLCDVGGVKPDLKGTAVCVMRGDCAFSQKAQVAQQLGVKVLLIASKEAMGAPSANDSEYGKVTIPLALLRYRDFLDMQKVFTDGMEVQLYAPPTPDFDPSVIIMLVIAVFTVAMGGFWSGAAEKAKQSVTSLSAGEERSDSGDLTLYSPLKVLLFVALMCVMLVLMYFFYRYLVYVIIVIFCLASATGLYSCLEALLNAVGCSKISVSCGEKGFSVRNLLLAAVCITLAVVWGVYRNEDRWIWILQDVLGIAFCLNFMKTITLSNYKICVILLSLLLVYDVFFVFITPFLTPNGESIMVQVALGPGAGGEKGSGDVVVPADPTPSYEKLPVVMRIPRFSAWAENLCEMQFSILGYGDIIIPGLLVAYCHRFDVWIGSSNRIYFVSCAVAYTLGLVLTFVIMLLSKMGQPALLYLVPFTLLTSGLLAWRRKEFKQFWAGTTYQGVLLISACYLYKRHLSTESINQSDSKHSTMAKTTELSRDVRDKTVDLHTAGMGYETIAKQLGEKVTTGGAIILKWKKHTIPVNLPQSGAPCKISPRGVSVIMRTIPKRLDGEEEQTMCSSSRRLGLKLFERSCNSSGDQRQVLDSSREPLIPEGDAEYSSTVSAEHCEMLHMDPPSCVEPGP</sequence>
<evidence type="ECO:0000313" key="13">
    <source>
        <dbReference type="EMBL" id="KAK3549266.1"/>
    </source>
</evidence>
<evidence type="ECO:0000256" key="9">
    <source>
        <dbReference type="SAM" id="Phobius"/>
    </source>
</evidence>
<dbReference type="Pfam" id="PF02225">
    <property type="entry name" value="PA"/>
    <property type="match status" value="1"/>
</dbReference>
<evidence type="ECO:0000256" key="2">
    <source>
        <dbReference type="ARBA" id="ARBA00004366"/>
    </source>
</evidence>
<feature type="region of interest" description="Disordered" evidence="8">
    <location>
        <begin position="644"/>
        <end position="665"/>
    </location>
</feature>
<accession>A0AAE0RAW1</accession>
<dbReference type="InterPro" id="IPR003137">
    <property type="entry name" value="PA_domain"/>
</dbReference>
<feature type="transmembrane region" description="Helical" evidence="9">
    <location>
        <begin position="335"/>
        <end position="355"/>
    </location>
</feature>
<evidence type="ECO:0000256" key="4">
    <source>
        <dbReference type="ARBA" id="ARBA00022692"/>
    </source>
</evidence>
<organism evidence="13 14">
    <name type="scientific">Hemibagrus guttatus</name>
    <dbReference type="NCBI Taxonomy" id="175788"/>
    <lineage>
        <taxon>Eukaryota</taxon>
        <taxon>Metazoa</taxon>
        <taxon>Chordata</taxon>
        <taxon>Craniata</taxon>
        <taxon>Vertebrata</taxon>
        <taxon>Euteleostomi</taxon>
        <taxon>Actinopterygii</taxon>
        <taxon>Neopterygii</taxon>
        <taxon>Teleostei</taxon>
        <taxon>Ostariophysi</taxon>
        <taxon>Siluriformes</taxon>
        <taxon>Bagridae</taxon>
        <taxon>Hemibagrus</taxon>
    </lineage>
</organism>
<feature type="chain" id="PRO_5042201015" description="Signal peptide peptidase-like 2A" evidence="10">
    <location>
        <begin position="21"/>
        <end position="689"/>
    </location>
</feature>
<feature type="transmembrane region" description="Helical" evidence="9">
    <location>
        <begin position="217"/>
        <end position="235"/>
    </location>
</feature>
<name>A0AAE0RAW1_9TELE</name>
<keyword evidence="14" id="KW-1185">Reference proteome</keyword>
<dbReference type="Pfam" id="PF04258">
    <property type="entry name" value="Peptidase_A22B"/>
    <property type="match status" value="1"/>
</dbReference>
<dbReference type="GO" id="GO:0098553">
    <property type="term" value="C:lumenal side of endoplasmic reticulum membrane"/>
    <property type="evidence" value="ECO:0007669"/>
    <property type="project" value="TreeGrafter"/>
</dbReference>
<dbReference type="Gene3D" id="1.10.10.10">
    <property type="entry name" value="Winged helix-like DNA-binding domain superfamily/Winged helix DNA-binding domain"/>
    <property type="match status" value="1"/>
</dbReference>
<evidence type="ECO:0000256" key="3">
    <source>
        <dbReference type="ARBA" id="ARBA00006859"/>
    </source>
</evidence>
<feature type="domain" description="Sleeping Beauty transposase HTH" evidence="12">
    <location>
        <begin position="537"/>
        <end position="585"/>
    </location>
</feature>
<evidence type="ECO:0000259" key="11">
    <source>
        <dbReference type="Pfam" id="PF02225"/>
    </source>
</evidence>
<keyword evidence="5" id="KW-0378">Hydrolase</keyword>
<dbReference type="GO" id="GO:0042500">
    <property type="term" value="F:aspartic endopeptidase activity, intramembrane cleaving"/>
    <property type="evidence" value="ECO:0007669"/>
    <property type="project" value="InterPro"/>
</dbReference>
<evidence type="ECO:0000259" key="12">
    <source>
        <dbReference type="Pfam" id="PF25787"/>
    </source>
</evidence>
<feature type="transmembrane region" description="Helical" evidence="9">
    <location>
        <begin position="446"/>
        <end position="469"/>
    </location>
</feature>
<dbReference type="Gene3D" id="3.50.30.30">
    <property type="match status" value="1"/>
</dbReference>
<evidence type="ECO:0000256" key="7">
    <source>
        <dbReference type="ARBA" id="ARBA00023136"/>
    </source>
</evidence>
<dbReference type="GO" id="GO:0098554">
    <property type="term" value="C:cytoplasmic side of endoplasmic reticulum membrane"/>
    <property type="evidence" value="ECO:0007669"/>
    <property type="project" value="TreeGrafter"/>
</dbReference>
<feature type="transmembrane region" description="Helical" evidence="9">
    <location>
        <begin position="475"/>
        <end position="492"/>
    </location>
</feature>
<dbReference type="AlphaFoldDB" id="A0AAE0RAW1"/>
<dbReference type="GO" id="GO:0030660">
    <property type="term" value="C:Golgi-associated vesicle membrane"/>
    <property type="evidence" value="ECO:0007669"/>
    <property type="project" value="TreeGrafter"/>
</dbReference>
<feature type="transmembrane region" description="Helical" evidence="9">
    <location>
        <begin position="241"/>
        <end position="262"/>
    </location>
</feature>
<gene>
    <name evidence="13" type="ORF">QTP70_034452</name>
</gene>
<dbReference type="InterPro" id="IPR036388">
    <property type="entry name" value="WH-like_DNA-bd_sf"/>
</dbReference>
<dbReference type="PANTHER" id="PTHR12174:SF34">
    <property type="entry name" value="SIGNAL PEPTIDE PEPTIDASE-LIKE 2A"/>
    <property type="match status" value="1"/>
</dbReference>
<keyword evidence="4 9" id="KW-0812">Transmembrane</keyword>
<dbReference type="InterPro" id="IPR057667">
    <property type="entry name" value="HTH_SB"/>
</dbReference>
<comment type="caution">
    <text evidence="13">The sequence shown here is derived from an EMBL/GenBank/DDBJ whole genome shotgun (WGS) entry which is preliminary data.</text>
</comment>
<keyword evidence="7 9" id="KW-0472">Membrane</keyword>
<dbReference type="EMBL" id="JAUCMX010000004">
    <property type="protein sequence ID" value="KAK3549266.1"/>
    <property type="molecule type" value="Genomic_DNA"/>
</dbReference>
<feature type="signal peptide" evidence="10">
    <location>
        <begin position="1"/>
        <end position="20"/>
    </location>
</feature>
<dbReference type="GO" id="GO:0005765">
    <property type="term" value="C:lysosomal membrane"/>
    <property type="evidence" value="ECO:0007669"/>
    <property type="project" value="TreeGrafter"/>
</dbReference>
<dbReference type="InterPro" id="IPR007369">
    <property type="entry name" value="Peptidase_A22B_SPP"/>
</dbReference>
<feature type="transmembrane region" description="Helical" evidence="9">
    <location>
        <begin position="166"/>
        <end position="186"/>
    </location>
</feature>
<dbReference type="Pfam" id="PF25787">
    <property type="entry name" value="HTH_SB"/>
    <property type="match status" value="1"/>
</dbReference>
<evidence type="ECO:0000256" key="8">
    <source>
        <dbReference type="SAM" id="MobiDB-lite"/>
    </source>
</evidence>
<dbReference type="Proteomes" id="UP001274896">
    <property type="component" value="Unassembled WGS sequence"/>
</dbReference>
<dbReference type="SMART" id="SM00730">
    <property type="entry name" value="PSN"/>
    <property type="match status" value="1"/>
</dbReference>
<feature type="transmembrane region" description="Helical" evidence="9">
    <location>
        <begin position="283"/>
        <end position="300"/>
    </location>
</feature>
<evidence type="ECO:0000256" key="10">
    <source>
        <dbReference type="SAM" id="SignalP"/>
    </source>
</evidence>
<keyword evidence="10" id="KW-0732">Signal</keyword>
<feature type="domain" description="PA" evidence="11">
    <location>
        <begin position="57"/>
        <end position="138"/>
    </location>
</feature>
<proteinExistence type="inferred from homology"/>
<comment type="similarity">
    <text evidence="3">Belongs to the peptidase A22B family.</text>
</comment>
<evidence type="ECO:0000256" key="5">
    <source>
        <dbReference type="ARBA" id="ARBA00022801"/>
    </source>
</evidence>
<evidence type="ECO:0000256" key="6">
    <source>
        <dbReference type="ARBA" id="ARBA00022989"/>
    </source>
</evidence>
<evidence type="ECO:0008006" key="15">
    <source>
        <dbReference type="Google" id="ProtNLM"/>
    </source>
</evidence>
<comment type="subcellular location">
    <subcellularLocation>
        <location evidence="1">Endomembrane system</location>
        <topology evidence="1">Multi-pass membrane protein</topology>
    </subcellularLocation>
    <subcellularLocation>
        <location evidence="2">Membrane</location>
        <topology evidence="2">Multi-pass membrane protein</topology>
        <orientation evidence="2">Lumenal side</orientation>
    </subcellularLocation>
</comment>
<evidence type="ECO:0000256" key="1">
    <source>
        <dbReference type="ARBA" id="ARBA00004127"/>
    </source>
</evidence>